<dbReference type="Pfam" id="PF01841">
    <property type="entry name" value="Transglut_core"/>
    <property type="match status" value="1"/>
</dbReference>
<dbReference type="Gene3D" id="2.20.25.10">
    <property type="match status" value="1"/>
</dbReference>
<dbReference type="InterPro" id="IPR050883">
    <property type="entry name" value="PNGase"/>
</dbReference>
<comment type="similarity">
    <text evidence="4 12">Belongs to the transglutaminase-like superfamily. PNGase family.</text>
</comment>
<evidence type="ECO:0000313" key="14">
    <source>
        <dbReference type="EMBL" id="SVE76393.1"/>
    </source>
</evidence>
<gene>
    <name evidence="14" type="primary">EOG090X06HD</name>
</gene>
<dbReference type="PANTHER" id="PTHR12143:SF19">
    <property type="entry name" value="PEPTIDE-N(4)-(N-ACETYL-BETA-GLUCOSAMINYL)ASPARAGINE AMIDASE"/>
    <property type="match status" value="1"/>
</dbReference>
<evidence type="ECO:0000256" key="10">
    <source>
        <dbReference type="ARBA" id="ARBA00022833"/>
    </source>
</evidence>
<evidence type="ECO:0000256" key="5">
    <source>
        <dbReference type="ARBA" id="ARBA00012158"/>
    </source>
</evidence>
<proteinExistence type="evidence at transcript level"/>
<comment type="subcellular location">
    <subcellularLocation>
        <location evidence="3">Cytoplasm</location>
    </subcellularLocation>
</comment>
<dbReference type="InterPro" id="IPR038765">
    <property type="entry name" value="Papain-like_cys_pep_sf"/>
</dbReference>
<dbReference type="InterPro" id="IPR008979">
    <property type="entry name" value="Galactose-bd-like_sf"/>
</dbReference>
<evidence type="ECO:0000256" key="1">
    <source>
        <dbReference type="ARBA" id="ARBA00001650"/>
    </source>
</evidence>
<sequence length="520" mass="59466">MSHLQIEFLQRLTINSRHVFKYENAELQAKAKACVPLTDLLVRAQQSCSSDAKSDTHLFRDALLIELLTWFKNSFFTWFDAATCSICNVSMQSVGLGVPSAEDVRYGANRVENFKCSTCGATDRFPRYNDPEKLLQTRRGRCGEWANCFTLICRALKYDARYVLDWTDHVWTEVYSERLGRWLHCDSCEAACDKPLLYDVGWGKKLSYVIAFSKDEVQDVTWRYTRNHNEVLKRRTLVSEDWLLHQTNRLSRQLQSSLSVSQREALTLRLVGELSEFLLPREVKEGEAQGRTSGDVTWRQARGELGMTQQPEQKSMIWTPSEIEMNTGEFCLEYSASLDKYIRRSDGDTTIDKWQNGVFEADSVFRKTENDWKMAYLARLEGSPKGSMSWKFDLSSTNLIILQATVSCPGTTFEDGEIVWKICGSDHCQILENGNWLLFHSLDLCCCSVAFKNVNLSMKTTTGCVDSEVDLSGSKWCVLSAEMSRGRGDNAWQHTQIARQSTKELDRFPLCLRIFFGSAD</sequence>
<dbReference type="SUPFAM" id="SSF49785">
    <property type="entry name" value="Galactose-binding domain-like"/>
    <property type="match status" value="1"/>
</dbReference>
<evidence type="ECO:0000256" key="11">
    <source>
        <dbReference type="ARBA" id="ARBA00032901"/>
    </source>
</evidence>
<protein>
    <recommendedName>
        <fullName evidence="6">Peptide-N(4)-(N-acetyl-beta-glucosaminyl)asparagine amidase</fullName>
        <ecNumber evidence="5">3.5.1.52</ecNumber>
    </recommendedName>
    <alternativeName>
        <fullName evidence="11">Peptide:N-glycanase</fullName>
    </alternativeName>
</protein>
<evidence type="ECO:0000256" key="3">
    <source>
        <dbReference type="ARBA" id="ARBA00004496"/>
    </source>
</evidence>
<dbReference type="GO" id="GO:0000224">
    <property type="term" value="F:peptide-N4-(N-acetyl-beta-glucosaminyl)asparagine amidase activity"/>
    <property type="evidence" value="ECO:0007669"/>
    <property type="project" value="UniProtKB-EC"/>
</dbReference>
<keyword evidence="8" id="KW-0479">Metal-binding</keyword>
<dbReference type="InterPro" id="IPR038680">
    <property type="entry name" value="PAW_sf"/>
</dbReference>
<dbReference type="PROSITE" id="PS51398">
    <property type="entry name" value="PAW"/>
    <property type="match status" value="1"/>
</dbReference>
<accession>A0A4Y7M945</accession>
<evidence type="ECO:0000256" key="2">
    <source>
        <dbReference type="ARBA" id="ARBA00001947"/>
    </source>
</evidence>
<dbReference type="Gene3D" id="2.60.120.1020">
    <property type="entry name" value="Peptide N glycanase, PAW domain"/>
    <property type="match status" value="1"/>
</dbReference>
<organism evidence="14">
    <name type="scientific">Daphnia longispina</name>
    <dbReference type="NCBI Taxonomy" id="42846"/>
    <lineage>
        <taxon>Eukaryota</taxon>
        <taxon>Metazoa</taxon>
        <taxon>Ecdysozoa</taxon>
        <taxon>Arthropoda</taxon>
        <taxon>Crustacea</taxon>
        <taxon>Branchiopoda</taxon>
        <taxon>Diplostraca</taxon>
        <taxon>Cladocera</taxon>
        <taxon>Anomopoda</taxon>
        <taxon>Daphniidae</taxon>
        <taxon>Daphnia</taxon>
    </lineage>
</organism>
<dbReference type="AlphaFoldDB" id="A0A4Y7M945"/>
<dbReference type="InterPro" id="IPR006588">
    <property type="entry name" value="Peptide_N_glycanase_PAW_dom"/>
</dbReference>
<dbReference type="SMART" id="SM00460">
    <property type="entry name" value="TGc"/>
    <property type="match status" value="1"/>
</dbReference>
<evidence type="ECO:0000256" key="12">
    <source>
        <dbReference type="PROSITE-ProRule" id="PRU00731"/>
    </source>
</evidence>
<dbReference type="SUPFAM" id="SSF54001">
    <property type="entry name" value="Cysteine proteinases"/>
    <property type="match status" value="1"/>
</dbReference>
<dbReference type="GO" id="GO:0005634">
    <property type="term" value="C:nucleus"/>
    <property type="evidence" value="ECO:0007669"/>
    <property type="project" value="TreeGrafter"/>
</dbReference>
<evidence type="ECO:0000256" key="4">
    <source>
        <dbReference type="ARBA" id="ARBA00009390"/>
    </source>
</evidence>
<comment type="catalytic activity">
    <reaction evidence="1">
        <text>Hydrolysis of an N(4)-(acetyl-beta-D-glucosaminyl)asparagine residue in which the glucosamine residue may be further glycosylated, to yield a (substituted) N-acetyl-beta-D-glucosaminylamine and a peptide containing an aspartate residue.</text>
        <dbReference type="EC" id="3.5.1.52"/>
    </reaction>
</comment>
<dbReference type="GO" id="GO:0006516">
    <property type="term" value="P:glycoprotein catabolic process"/>
    <property type="evidence" value="ECO:0007669"/>
    <property type="project" value="InterPro"/>
</dbReference>
<dbReference type="SMART" id="SM00613">
    <property type="entry name" value="PAW"/>
    <property type="match status" value="1"/>
</dbReference>
<reference evidence="14" key="1">
    <citation type="submission" date="2018-08" db="EMBL/GenBank/DDBJ databases">
        <authorList>
            <person name="Cornetti L."/>
        </authorList>
    </citation>
    <scope>NUCLEOTIDE SEQUENCE</scope>
    <source>
        <strain evidence="14">FI-G-95-1_INB4-1</strain>
    </source>
</reference>
<name>A0A4Y7M945_9CRUS</name>
<keyword evidence="9" id="KW-0378">Hydrolase</keyword>
<dbReference type="GO" id="GO:0005829">
    <property type="term" value="C:cytosol"/>
    <property type="evidence" value="ECO:0007669"/>
    <property type="project" value="TreeGrafter"/>
</dbReference>
<dbReference type="PANTHER" id="PTHR12143">
    <property type="entry name" value="PEPTIDE N-GLYCANASE PNGASE -RELATED"/>
    <property type="match status" value="1"/>
</dbReference>
<keyword evidence="7" id="KW-0963">Cytoplasm</keyword>
<dbReference type="Gene3D" id="3.10.620.30">
    <property type="match status" value="1"/>
</dbReference>
<dbReference type="Pfam" id="PF04721">
    <property type="entry name" value="PAW"/>
    <property type="match status" value="1"/>
</dbReference>
<comment type="cofactor">
    <cofactor evidence="2">
        <name>Zn(2+)</name>
        <dbReference type="ChEBI" id="CHEBI:29105"/>
    </cofactor>
</comment>
<dbReference type="EMBL" id="LR006774">
    <property type="protein sequence ID" value="SVE76393.1"/>
    <property type="molecule type" value="mRNA"/>
</dbReference>
<dbReference type="FunFam" id="2.20.25.10:FF:000011">
    <property type="entry name" value="peptide-N(4)-(N-acetyl-beta- glucosaminyl)asparagine amidase"/>
    <property type="match status" value="1"/>
</dbReference>
<evidence type="ECO:0000256" key="9">
    <source>
        <dbReference type="ARBA" id="ARBA00022801"/>
    </source>
</evidence>
<evidence type="ECO:0000259" key="13">
    <source>
        <dbReference type="PROSITE" id="PS51398"/>
    </source>
</evidence>
<dbReference type="EC" id="3.5.1.52" evidence="5"/>
<dbReference type="GO" id="GO:0046872">
    <property type="term" value="F:metal ion binding"/>
    <property type="evidence" value="ECO:0007669"/>
    <property type="project" value="UniProtKB-KW"/>
</dbReference>
<dbReference type="InterPro" id="IPR002931">
    <property type="entry name" value="Transglutaminase-like"/>
</dbReference>
<evidence type="ECO:0000256" key="8">
    <source>
        <dbReference type="ARBA" id="ARBA00022723"/>
    </source>
</evidence>
<keyword evidence="10" id="KW-0862">Zinc</keyword>
<feature type="domain" description="PAW" evidence="13">
    <location>
        <begin position="287"/>
        <end position="519"/>
    </location>
</feature>
<evidence type="ECO:0000256" key="7">
    <source>
        <dbReference type="ARBA" id="ARBA00022490"/>
    </source>
</evidence>
<evidence type="ECO:0000256" key="6">
    <source>
        <dbReference type="ARBA" id="ARBA00018546"/>
    </source>
</evidence>